<dbReference type="Proteomes" id="UP000224080">
    <property type="component" value="Unassembled WGS sequence"/>
</dbReference>
<evidence type="ECO:0000313" key="2">
    <source>
        <dbReference type="Proteomes" id="UP000224080"/>
    </source>
</evidence>
<accession>A0A2B7WVW4</accession>
<dbReference type="OrthoDB" id="10466977at2759"/>
<proteinExistence type="predicted"/>
<keyword evidence="2" id="KW-1185">Reference proteome</keyword>
<gene>
    <name evidence="1" type="ORF">GX51_05602</name>
</gene>
<dbReference type="AlphaFoldDB" id="A0A2B7WVW4"/>
<evidence type="ECO:0000313" key="1">
    <source>
        <dbReference type="EMBL" id="PGH00825.1"/>
    </source>
</evidence>
<reference evidence="1 2" key="1">
    <citation type="submission" date="2017-10" db="EMBL/GenBank/DDBJ databases">
        <title>Comparative genomics in systemic dimorphic fungi from Ajellomycetaceae.</title>
        <authorList>
            <person name="Munoz J.F."/>
            <person name="Mcewen J.G."/>
            <person name="Clay O.K."/>
            <person name="Cuomo C.A."/>
        </authorList>
    </citation>
    <scope>NUCLEOTIDE SEQUENCE [LARGE SCALE GENOMIC DNA]</scope>
    <source>
        <strain evidence="1 2">UAMH130</strain>
    </source>
</reference>
<protein>
    <submittedName>
        <fullName evidence="1">Uncharacterized protein</fullName>
    </submittedName>
</protein>
<organism evidence="1 2">
    <name type="scientific">Blastomyces parvus</name>
    <dbReference type="NCBI Taxonomy" id="2060905"/>
    <lineage>
        <taxon>Eukaryota</taxon>
        <taxon>Fungi</taxon>
        <taxon>Dikarya</taxon>
        <taxon>Ascomycota</taxon>
        <taxon>Pezizomycotina</taxon>
        <taxon>Eurotiomycetes</taxon>
        <taxon>Eurotiomycetidae</taxon>
        <taxon>Onygenales</taxon>
        <taxon>Ajellomycetaceae</taxon>
        <taxon>Blastomyces</taxon>
    </lineage>
</organism>
<sequence>MPGHDSYSACLEQMVLLTSLSGAPSPNTASTALPQLSSSKTIVPSPGLLPNCFARSFPGGEDECKDPSAIRLWQKYKQ</sequence>
<name>A0A2B7WVW4_9EURO</name>
<dbReference type="EMBL" id="PDNC01000080">
    <property type="protein sequence ID" value="PGH00825.1"/>
    <property type="molecule type" value="Genomic_DNA"/>
</dbReference>
<comment type="caution">
    <text evidence="1">The sequence shown here is derived from an EMBL/GenBank/DDBJ whole genome shotgun (WGS) entry which is preliminary data.</text>
</comment>